<dbReference type="AlphaFoldDB" id="A0A5B2W254"/>
<keyword evidence="1" id="KW-0472">Membrane</keyword>
<feature type="domain" description="FecR protein" evidence="2">
    <location>
        <begin position="122"/>
        <end position="216"/>
    </location>
</feature>
<dbReference type="Proteomes" id="UP000324611">
    <property type="component" value="Unassembled WGS sequence"/>
</dbReference>
<dbReference type="Gene3D" id="3.55.50.30">
    <property type="match status" value="1"/>
</dbReference>
<evidence type="ECO:0000313" key="5">
    <source>
        <dbReference type="Proteomes" id="UP000324611"/>
    </source>
</evidence>
<dbReference type="GO" id="GO:0016989">
    <property type="term" value="F:sigma factor antagonist activity"/>
    <property type="evidence" value="ECO:0007669"/>
    <property type="project" value="TreeGrafter"/>
</dbReference>
<keyword evidence="1" id="KW-0812">Transmembrane</keyword>
<feature type="transmembrane region" description="Helical" evidence="1">
    <location>
        <begin position="81"/>
        <end position="103"/>
    </location>
</feature>
<evidence type="ECO:0000259" key="2">
    <source>
        <dbReference type="Pfam" id="PF04773"/>
    </source>
</evidence>
<dbReference type="InterPro" id="IPR006860">
    <property type="entry name" value="FecR"/>
</dbReference>
<protein>
    <submittedName>
        <fullName evidence="4">DUF4974 domain-containing protein</fullName>
    </submittedName>
</protein>
<dbReference type="PANTHER" id="PTHR30273:SF2">
    <property type="entry name" value="PROTEIN FECR"/>
    <property type="match status" value="1"/>
</dbReference>
<dbReference type="InterPro" id="IPR032508">
    <property type="entry name" value="FecR_C"/>
</dbReference>
<accession>A0A5B2W254</accession>
<gene>
    <name evidence="4" type="ORF">F0L74_04000</name>
</gene>
<dbReference type="Pfam" id="PF16344">
    <property type="entry name" value="FecR_C"/>
    <property type="match status" value="1"/>
</dbReference>
<evidence type="ECO:0000256" key="1">
    <source>
        <dbReference type="SAM" id="Phobius"/>
    </source>
</evidence>
<feature type="domain" description="Protein FecR C-terminal" evidence="3">
    <location>
        <begin position="262"/>
        <end position="321"/>
    </location>
</feature>
<dbReference type="EMBL" id="VUOC01000001">
    <property type="protein sequence ID" value="KAA2245134.1"/>
    <property type="molecule type" value="Genomic_DNA"/>
</dbReference>
<reference evidence="4 5" key="2">
    <citation type="submission" date="2019-09" db="EMBL/GenBank/DDBJ databases">
        <authorList>
            <person name="Jin C."/>
        </authorList>
    </citation>
    <scope>NUCLEOTIDE SEQUENCE [LARGE SCALE GENOMIC DNA]</scope>
    <source>
        <strain evidence="4 5">BN140078</strain>
    </source>
</reference>
<dbReference type="PIRSF" id="PIRSF018266">
    <property type="entry name" value="FecR"/>
    <property type="match status" value="1"/>
</dbReference>
<dbReference type="Pfam" id="PF04773">
    <property type="entry name" value="FecR"/>
    <property type="match status" value="1"/>
</dbReference>
<evidence type="ECO:0000313" key="4">
    <source>
        <dbReference type="EMBL" id="KAA2245134.1"/>
    </source>
</evidence>
<dbReference type="RefSeq" id="WP_149836530.1">
    <property type="nucleotide sequence ID" value="NZ_VUOC01000001.1"/>
</dbReference>
<dbReference type="Gene3D" id="2.60.120.1440">
    <property type="match status" value="1"/>
</dbReference>
<dbReference type="InterPro" id="IPR012373">
    <property type="entry name" value="Ferrdict_sens_TM"/>
</dbReference>
<dbReference type="PANTHER" id="PTHR30273">
    <property type="entry name" value="PERIPLASMIC SIGNAL SENSOR AND SIGMA FACTOR ACTIVATOR FECR-RELATED"/>
    <property type="match status" value="1"/>
</dbReference>
<keyword evidence="1" id="KW-1133">Transmembrane helix</keyword>
<sequence length="334" mass="36787">MDIQYYQHIARKVLDGTASQEEKAELEAFIAAHPHDPALIQALFPVQELEQTPAQALPEGMEERVLSQILRPRQRSGRLRFITRAASVAAAALVLIVAGYLLLQRPGPVMKPVTPAPTEYVTVTTHAGEHKRIFLPDSSEITLNGNTRLRFAQNFEPGSRNVYLEGEAFFDVAPDKRPFVVHAAAISTTVLGTSFNVRSFKGESFSQVAVATGKVKVAVTNATAPAMELTPGELVTYRQQDKGLRKAPLDIAAIGGWKEHTFYYEQTPLRQILADLESAYGLQFNVQDTSLLHCTYTARFQQLPVNTILQTLGKLGQVRFTGETLITVSGKPCQ</sequence>
<comment type="caution">
    <text evidence="4">The sequence shown here is derived from an EMBL/GenBank/DDBJ whole genome shotgun (WGS) entry which is preliminary data.</text>
</comment>
<keyword evidence="5" id="KW-1185">Reference proteome</keyword>
<proteinExistence type="predicted"/>
<name>A0A5B2W254_9BACT</name>
<evidence type="ECO:0000259" key="3">
    <source>
        <dbReference type="Pfam" id="PF16344"/>
    </source>
</evidence>
<reference evidence="4 5" key="1">
    <citation type="submission" date="2019-09" db="EMBL/GenBank/DDBJ databases">
        <title>Chitinophaga ginsengihumi sp. nov., isolated from soil of ginseng rhizosphere.</title>
        <authorList>
            <person name="Lee J."/>
        </authorList>
    </citation>
    <scope>NUCLEOTIDE SEQUENCE [LARGE SCALE GENOMIC DNA]</scope>
    <source>
        <strain evidence="4 5">BN140078</strain>
    </source>
</reference>
<organism evidence="4 5">
    <name type="scientific">Chitinophaga agrisoli</name>
    <dbReference type="NCBI Taxonomy" id="2607653"/>
    <lineage>
        <taxon>Bacteria</taxon>
        <taxon>Pseudomonadati</taxon>
        <taxon>Bacteroidota</taxon>
        <taxon>Chitinophagia</taxon>
        <taxon>Chitinophagales</taxon>
        <taxon>Chitinophagaceae</taxon>
        <taxon>Chitinophaga</taxon>
    </lineage>
</organism>